<evidence type="ECO:0000313" key="4">
    <source>
        <dbReference type="WBParaSite" id="MBELARI_LOCUS13367"/>
    </source>
</evidence>
<name>A0AAF3EH93_9BILA</name>
<protein>
    <submittedName>
        <fullName evidence="4">Uncharacterized protein</fullName>
    </submittedName>
</protein>
<evidence type="ECO:0000256" key="1">
    <source>
        <dbReference type="SAM" id="MobiDB-lite"/>
    </source>
</evidence>
<feature type="region of interest" description="Disordered" evidence="1">
    <location>
        <begin position="70"/>
        <end position="104"/>
    </location>
</feature>
<feature type="compositionally biased region" description="Basic and acidic residues" evidence="1">
    <location>
        <begin position="33"/>
        <end position="42"/>
    </location>
</feature>
<proteinExistence type="predicted"/>
<dbReference type="WBParaSite" id="MBELARI_LOCUS13367">
    <property type="protein sequence ID" value="MBELARI_LOCUS13367"/>
    <property type="gene ID" value="MBELARI_LOCUS13367"/>
</dbReference>
<evidence type="ECO:0000256" key="2">
    <source>
        <dbReference type="SAM" id="SignalP"/>
    </source>
</evidence>
<sequence>MIYLKTFLIALYFIPFIQSRHHHSDPSESNEEATEKPPTELEKQGKEIMDRMMVNMAGAMVKSVFPEMDKFERKEEPPSQPEEVQQIPQFPQREIRRSPYPSNYGLSNQEGYGINPASGGGMSGNLGQLGPIVGALASSGALDTLTGGGGQGQGMDPRLINEMRNQAYLSELAKHQHELTQYSAKQMEYLDQQRRYQQAIIDHQAEAALLMQKEQQKAINEAMGQAKAMYAKQRLMAAKAKMHGSKTHAEPEKTIEPGDRALTSDQDLRSYFKKKYGIEIPNNGAELTDDERETLRILKIDLVKDRAKGLSMDKAEEIEETEGSSNARGICGMCKTMNIRKLKGSWTQLYGNPDSMKQTFGTIRSLERMKGSRRHLSKNSTTKKPSCVGLEIGAYRNGEAETNFYFRDSDEENSLHEMKGEVQKSDESNFSLETDLYSADFCVVKSGPADADQPEFIVLAETKGAGACRVVHVFSKDKDEFERRFFDDVSEFMKEQVHKRRIRPVGALPNPELCQLDAP</sequence>
<dbReference type="AlphaFoldDB" id="A0AAF3EH93"/>
<keyword evidence="2" id="KW-0732">Signal</keyword>
<accession>A0AAF3EH93</accession>
<feature type="region of interest" description="Disordered" evidence="1">
    <location>
        <begin position="21"/>
        <end position="42"/>
    </location>
</feature>
<dbReference type="Proteomes" id="UP000887575">
    <property type="component" value="Unassembled WGS sequence"/>
</dbReference>
<evidence type="ECO:0000313" key="3">
    <source>
        <dbReference type="Proteomes" id="UP000887575"/>
    </source>
</evidence>
<feature type="signal peptide" evidence="2">
    <location>
        <begin position="1"/>
        <end position="19"/>
    </location>
</feature>
<feature type="chain" id="PRO_5041952811" evidence="2">
    <location>
        <begin position="20"/>
        <end position="519"/>
    </location>
</feature>
<keyword evidence="3" id="KW-1185">Reference proteome</keyword>
<organism evidence="3 4">
    <name type="scientific">Mesorhabditis belari</name>
    <dbReference type="NCBI Taxonomy" id="2138241"/>
    <lineage>
        <taxon>Eukaryota</taxon>
        <taxon>Metazoa</taxon>
        <taxon>Ecdysozoa</taxon>
        <taxon>Nematoda</taxon>
        <taxon>Chromadorea</taxon>
        <taxon>Rhabditida</taxon>
        <taxon>Rhabditina</taxon>
        <taxon>Rhabditomorpha</taxon>
        <taxon>Rhabditoidea</taxon>
        <taxon>Rhabditidae</taxon>
        <taxon>Mesorhabditinae</taxon>
        <taxon>Mesorhabditis</taxon>
    </lineage>
</organism>
<reference evidence="4" key="1">
    <citation type="submission" date="2024-02" db="UniProtKB">
        <authorList>
            <consortium name="WormBaseParasite"/>
        </authorList>
    </citation>
    <scope>IDENTIFICATION</scope>
</reference>